<dbReference type="CDD" id="cd14270">
    <property type="entry name" value="UBA"/>
    <property type="match status" value="1"/>
</dbReference>
<proteinExistence type="inferred from homology"/>
<evidence type="ECO:0000256" key="14">
    <source>
        <dbReference type="SAM" id="MobiDB-lite"/>
    </source>
</evidence>
<dbReference type="SUPFAM" id="SSF63748">
    <property type="entry name" value="Tudor/PWWP/MBT"/>
    <property type="match status" value="1"/>
</dbReference>
<evidence type="ECO:0000259" key="16">
    <source>
        <dbReference type="PROSITE" id="PS50304"/>
    </source>
</evidence>
<evidence type="ECO:0000256" key="13">
    <source>
        <dbReference type="ARBA" id="ARBA00042567"/>
    </source>
</evidence>
<evidence type="ECO:0000256" key="5">
    <source>
        <dbReference type="ARBA" id="ARBA00022664"/>
    </source>
</evidence>
<dbReference type="InterPro" id="IPR013894">
    <property type="entry name" value="RMI1_OB"/>
</dbReference>
<dbReference type="GO" id="GO:0005681">
    <property type="term" value="C:spliceosomal complex"/>
    <property type="evidence" value="ECO:0007669"/>
    <property type="project" value="UniProtKB-KW"/>
</dbReference>
<feature type="compositionally biased region" description="Basic and acidic residues" evidence="14">
    <location>
        <begin position="349"/>
        <end position="359"/>
    </location>
</feature>
<evidence type="ECO:0000256" key="8">
    <source>
        <dbReference type="ARBA" id="ARBA00023187"/>
    </source>
</evidence>
<reference evidence="18 19" key="1">
    <citation type="submission" date="2025-04" db="UniProtKB">
        <authorList>
            <consortium name="RefSeq"/>
        </authorList>
    </citation>
    <scope>IDENTIFICATION</scope>
</reference>
<dbReference type="PANTHER" id="PTHR13681">
    <property type="entry name" value="SURVIVAL OF MOTOR NEURON-RELATED-SPLICING FACTOR 30-RELATED"/>
    <property type="match status" value="1"/>
</dbReference>
<dbReference type="Gene3D" id="2.40.50.770">
    <property type="entry name" value="RecQ-mediated genome instability protein Rmi1, C-terminal domain"/>
    <property type="match status" value="1"/>
</dbReference>
<evidence type="ECO:0000256" key="11">
    <source>
        <dbReference type="ARBA" id="ARBA00037618"/>
    </source>
</evidence>
<evidence type="ECO:0000313" key="18">
    <source>
        <dbReference type="RefSeq" id="XP_011499067.1"/>
    </source>
</evidence>
<comment type="function">
    <text evidence="11">Involved in spliceosome assembly.</text>
</comment>
<dbReference type="AlphaFoldDB" id="A0AAJ6YJB3"/>
<dbReference type="PANTHER" id="PTHR13681:SF24">
    <property type="entry name" value="TUDOR DOMAIN-CONTAINING PROTEIN 3"/>
    <property type="match status" value="1"/>
</dbReference>
<evidence type="ECO:0000256" key="9">
    <source>
        <dbReference type="ARBA" id="ARBA00023242"/>
    </source>
</evidence>
<feature type="domain" description="Tudor" evidence="16">
    <location>
        <begin position="551"/>
        <end position="609"/>
    </location>
</feature>
<dbReference type="RefSeq" id="XP_011499075.1">
    <property type="nucleotide sequence ID" value="XM_011500773.1"/>
</dbReference>
<evidence type="ECO:0000256" key="10">
    <source>
        <dbReference type="ARBA" id="ARBA00035105"/>
    </source>
</evidence>
<dbReference type="InterPro" id="IPR042470">
    <property type="entry name" value="RMI1_N_C_sf"/>
</dbReference>
<dbReference type="GO" id="GO:0005737">
    <property type="term" value="C:cytoplasm"/>
    <property type="evidence" value="ECO:0007669"/>
    <property type="project" value="InterPro"/>
</dbReference>
<keyword evidence="7" id="KW-0156">Chromatin regulator</keyword>
<dbReference type="InterPro" id="IPR010304">
    <property type="entry name" value="SMN_Tudor"/>
</dbReference>
<dbReference type="Gene3D" id="2.30.30.140">
    <property type="match status" value="1"/>
</dbReference>
<keyword evidence="5" id="KW-0507">mRNA processing</keyword>
<keyword evidence="6" id="KW-0747">Spliceosome</keyword>
<protein>
    <recommendedName>
        <fullName evidence="12">Survival of motor neuron-related-splicing factor 30</fullName>
    </recommendedName>
    <alternativeName>
        <fullName evidence="13">Survival motor neuron domain-containing protein 1</fullName>
    </alternativeName>
    <alternativeName>
        <fullName evidence="4">Tudor domain-containing protein 3</fullName>
    </alternativeName>
</protein>
<evidence type="ECO:0000256" key="12">
    <source>
        <dbReference type="ARBA" id="ARBA00041083"/>
    </source>
</evidence>
<feature type="region of interest" description="Disordered" evidence="14">
    <location>
        <begin position="270"/>
        <end position="312"/>
    </location>
</feature>
<dbReference type="InterPro" id="IPR009060">
    <property type="entry name" value="UBA-like_sf"/>
</dbReference>
<dbReference type="SMART" id="SM00333">
    <property type="entry name" value="TUDOR"/>
    <property type="match status" value="1"/>
</dbReference>
<feature type="compositionally biased region" description="Polar residues" evidence="14">
    <location>
        <begin position="662"/>
        <end position="684"/>
    </location>
</feature>
<evidence type="ECO:0000313" key="19">
    <source>
        <dbReference type="RefSeq" id="XP_011499075.1"/>
    </source>
</evidence>
<feature type="compositionally biased region" description="Polar residues" evidence="14">
    <location>
        <begin position="389"/>
        <end position="412"/>
    </location>
</feature>
<evidence type="ECO:0000259" key="15">
    <source>
        <dbReference type="PROSITE" id="PS50030"/>
    </source>
</evidence>
<evidence type="ECO:0000313" key="17">
    <source>
        <dbReference type="Proteomes" id="UP000695007"/>
    </source>
</evidence>
<dbReference type="GO" id="GO:0003723">
    <property type="term" value="F:RNA binding"/>
    <property type="evidence" value="ECO:0007669"/>
    <property type="project" value="InterPro"/>
</dbReference>
<accession>A0AAJ6YJB3</accession>
<name>A0AAJ6YJB3_9HYME</name>
<dbReference type="SMART" id="SM01161">
    <property type="entry name" value="DUF1767"/>
    <property type="match status" value="1"/>
</dbReference>
<feature type="region of interest" description="Disordered" evidence="14">
    <location>
        <begin position="608"/>
        <end position="684"/>
    </location>
</feature>
<keyword evidence="8" id="KW-0508">mRNA splicing</keyword>
<dbReference type="InterPro" id="IPR002999">
    <property type="entry name" value="Tudor"/>
</dbReference>
<feature type="domain" description="UBA" evidence="15">
    <location>
        <begin position="236"/>
        <end position="276"/>
    </location>
</feature>
<dbReference type="Pfam" id="PF06003">
    <property type="entry name" value="SMN_Tudor"/>
    <property type="match status" value="1"/>
</dbReference>
<feature type="compositionally biased region" description="Basic and acidic residues" evidence="14">
    <location>
        <begin position="286"/>
        <end position="307"/>
    </location>
</feature>
<dbReference type="SMART" id="SM00165">
    <property type="entry name" value="UBA"/>
    <property type="match status" value="1"/>
</dbReference>
<dbReference type="SUPFAM" id="SSF46934">
    <property type="entry name" value="UBA-like"/>
    <property type="match status" value="1"/>
</dbReference>
<dbReference type="GO" id="GO:0006397">
    <property type="term" value="P:mRNA processing"/>
    <property type="evidence" value="ECO:0007669"/>
    <property type="project" value="UniProtKB-KW"/>
</dbReference>
<dbReference type="Proteomes" id="UP000695007">
    <property type="component" value="Unplaced"/>
</dbReference>
<evidence type="ECO:0000256" key="3">
    <source>
        <dbReference type="ARBA" id="ARBA00005371"/>
    </source>
</evidence>
<dbReference type="PROSITE" id="PS50030">
    <property type="entry name" value="UBA"/>
    <property type="match status" value="1"/>
</dbReference>
<dbReference type="GeneID" id="105363147"/>
<dbReference type="CTD" id="81550"/>
<comment type="similarity">
    <text evidence="3">Belongs to the SMN family.</text>
</comment>
<dbReference type="GO" id="GO:0016607">
    <property type="term" value="C:nuclear speck"/>
    <property type="evidence" value="ECO:0007669"/>
    <property type="project" value="UniProtKB-SubCell"/>
</dbReference>
<dbReference type="GO" id="GO:0006325">
    <property type="term" value="P:chromatin organization"/>
    <property type="evidence" value="ECO:0007669"/>
    <property type="project" value="UniProtKB-KW"/>
</dbReference>
<gene>
    <name evidence="18 19" type="primary">LOC105363147</name>
</gene>
<evidence type="ECO:0000256" key="1">
    <source>
        <dbReference type="ARBA" id="ARBA00004324"/>
    </source>
</evidence>
<keyword evidence="9" id="KW-0539">Nucleus</keyword>
<dbReference type="InterPro" id="IPR015940">
    <property type="entry name" value="UBA"/>
</dbReference>
<comment type="subcellular location">
    <subcellularLocation>
        <location evidence="1">Nucleus speckle</location>
    </subcellularLocation>
    <subcellularLocation>
        <location evidence="2">Nucleus</location>
        <location evidence="2">Cajal body</location>
    </subcellularLocation>
</comment>
<evidence type="ECO:0000256" key="4">
    <source>
        <dbReference type="ARBA" id="ARBA00013421"/>
    </source>
</evidence>
<dbReference type="RefSeq" id="XP_011499067.1">
    <property type="nucleotide sequence ID" value="XM_011500765.1"/>
</dbReference>
<organism evidence="17 19">
    <name type="scientific">Ceratosolen solmsi marchali</name>
    <dbReference type="NCBI Taxonomy" id="326594"/>
    <lineage>
        <taxon>Eukaryota</taxon>
        <taxon>Metazoa</taxon>
        <taxon>Ecdysozoa</taxon>
        <taxon>Arthropoda</taxon>
        <taxon>Hexapoda</taxon>
        <taxon>Insecta</taxon>
        <taxon>Pterygota</taxon>
        <taxon>Neoptera</taxon>
        <taxon>Endopterygota</taxon>
        <taxon>Hymenoptera</taxon>
        <taxon>Apocrita</taxon>
        <taxon>Proctotrupomorpha</taxon>
        <taxon>Chalcidoidea</taxon>
        <taxon>Agaonidae</taxon>
        <taxon>Agaoninae</taxon>
        <taxon>Ceratosolen</taxon>
    </lineage>
</organism>
<dbReference type="KEGG" id="csol:105363147"/>
<dbReference type="Pfam" id="PF08585">
    <property type="entry name" value="RMI1_N_C"/>
    <property type="match status" value="1"/>
</dbReference>
<dbReference type="GO" id="GO:0008380">
    <property type="term" value="P:RNA splicing"/>
    <property type="evidence" value="ECO:0007669"/>
    <property type="project" value="UniProtKB-KW"/>
</dbReference>
<evidence type="ECO:0000256" key="6">
    <source>
        <dbReference type="ARBA" id="ARBA00022728"/>
    </source>
</evidence>
<dbReference type="Gene3D" id="1.10.8.10">
    <property type="entry name" value="DNA helicase RuvA subunit, C-terminal domain"/>
    <property type="match status" value="1"/>
</dbReference>
<dbReference type="GO" id="GO:0015030">
    <property type="term" value="C:Cajal body"/>
    <property type="evidence" value="ECO:0007669"/>
    <property type="project" value="UniProtKB-SubCell"/>
</dbReference>
<evidence type="ECO:0000256" key="7">
    <source>
        <dbReference type="ARBA" id="ARBA00022853"/>
    </source>
</evidence>
<dbReference type="PROSITE" id="PS50304">
    <property type="entry name" value="TUDOR"/>
    <property type="match status" value="1"/>
</dbReference>
<sequence length="684" mass="78238">MTIALKDKLRECGWYLTDPGFEVVSDYGNITDVQKIIKRANEHDLKEIGSGDGNLNQRDVVLQIQKLRNIAAPKHNEESRGAPRMLKLSLTDGKNNYQAIEIESISSISINTPPGTKLLVRGGSLPMSHGIFLLKPFNIVQVLGGKVASLIEKWELNKKLALHSRVRTVEEGGPPPWIPFGKKIVKIIEHGKNFKALAEKEKFTEENAEFEAQRKNAIAEAAKQGNKKVFGGGTKQLLDHSVQRIVDQGFSIEQADYALRINRNNVDRALKTLQRNDNKNNSNTRGEPREAREPKGKRGEKKMDDVSKPSSGRISLFDFLEDKLPAQIETANTTNAQLTDFYGKDKLENYSDRHSKNNEYSHSGRGGRNSRGNRGYQVPPRHLEENRLSKYSSNMTGNQQYGSYGGTNSQKTKPPRFQRNQENQNLNQQYSNYQQEPIGNYNQFPQVNEFKNTMTTIVPFSQSRQNTAPRDFSANTFKQDHPDYVTKEMDQRLYQPNALDQSYKGTQLNNYYNTPNENLEFQGFVDVDNQKYNSYYNSNNKNNEPLDGTWIWRVGDRCMAKYWEDNMYYNAEVTAVSKTTCVVLFKDFHNYEEVLQVDCIPVTEEDPQIQNFGQDNNRRIDHRSKTRPPRFEHSQTNSNATEYRRGGSSGASGKNYRRRGQQRSAQQIYQPPAQRSGTFLPQNI</sequence>
<evidence type="ECO:0000256" key="2">
    <source>
        <dbReference type="ARBA" id="ARBA00004408"/>
    </source>
</evidence>
<feature type="region of interest" description="Disordered" evidence="14">
    <location>
        <begin position="349"/>
        <end position="417"/>
    </location>
</feature>
<keyword evidence="17" id="KW-1185">Reference proteome</keyword>
<comment type="function">
    <text evidence="10">Scaffolding protein that specifically recognizes and binds dimethylarginine-containing proteins. Plays a role in the regulation of translation of target mRNAs by binding Arg/Gly-rich motifs (GAR) in dimethylarginine-containing proteins. In nucleus, acts as a coactivator: recognizes and binds asymmetric dimethylation on the core histone tails associated with transcriptional activation (H3R17me2a and H4R3me2a) and recruits proteins at these arginine-methylated loci. In cytoplasm, acts as an antiviral factor that participates in the assembly of stress granules together with G3BP1.</text>
</comment>